<dbReference type="EMBL" id="BAAAHP010000163">
    <property type="protein sequence ID" value="GAA0895707.1"/>
    <property type="molecule type" value="Genomic_DNA"/>
</dbReference>
<protein>
    <submittedName>
        <fullName evidence="3">Tripartite tricarboxylate transporter substrate binding protein</fullName>
    </submittedName>
</protein>
<gene>
    <name evidence="3" type="ORF">GCM10009559_52380</name>
</gene>
<proteinExistence type="inferred from homology"/>
<dbReference type="InterPro" id="IPR042100">
    <property type="entry name" value="Bug_dom1"/>
</dbReference>
<organism evidence="3 4">
    <name type="scientific">Pseudonocardia zijingensis</name>
    <dbReference type="NCBI Taxonomy" id="153376"/>
    <lineage>
        <taxon>Bacteria</taxon>
        <taxon>Bacillati</taxon>
        <taxon>Actinomycetota</taxon>
        <taxon>Actinomycetes</taxon>
        <taxon>Pseudonocardiales</taxon>
        <taxon>Pseudonocardiaceae</taxon>
        <taxon>Pseudonocardia</taxon>
    </lineage>
</organism>
<dbReference type="CDD" id="cd07012">
    <property type="entry name" value="PBP2_Bug_TTT"/>
    <property type="match status" value="1"/>
</dbReference>
<dbReference type="PANTHER" id="PTHR42928">
    <property type="entry name" value="TRICARBOXYLATE-BINDING PROTEIN"/>
    <property type="match status" value="1"/>
</dbReference>
<dbReference type="RefSeq" id="WP_343944235.1">
    <property type="nucleotide sequence ID" value="NZ_BAAAHP010000163.1"/>
</dbReference>
<dbReference type="PROSITE" id="PS51257">
    <property type="entry name" value="PROKAR_LIPOPROTEIN"/>
    <property type="match status" value="1"/>
</dbReference>
<dbReference type="InterPro" id="IPR005064">
    <property type="entry name" value="BUG"/>
</dbReference>
<dbReference type="Gene3D" id="3.40.190.10">
    <property type="entry name" value="Periplasmic binding protein-like II"/>
    <property type="match status" value="1"/>
</dbReference>
<feature type="chain" id="PRO_5046726899" evidence="2">
    <location>
        <begin position="27"/>
        <end position="322"/>
    </location>
</feature>
<comment type="caution">
    <text evidence="3">The sequence shown here is derived from an EMBL/GenBank/DDBJ whole genome shotgun (WGS) entry which is preliminary data.</text>
</comment>
<accession>A0ABN1N6V4</accession>
<evidence type="ECO:0000256" key="1">
    <source>
        <dbReference type="ARBA" id="ARBA00006987"/>
    </source>
</evidence>
<evidence type="ECO:0000313" key="4">
    <source>
        <dbReference type="Proteomes" id="UP001499967"/>
    </source>
</evidence>
<dbReference type="PANTHER" id="PTHR42928:SF5">
    <property type="entry name" value="BLR1237 PROTEIN"/>
    <property type="match status" value="1"/>
</dbReference>
<reference evidence="3 4" key="1">
    <citation type="journal article" date="2019" name="Int. J. Syst. Evol. Microbiol.">
        <title>The Global Catalogue of Microorganisms (GCM) 10K type strain sequencing project: providing services to taxonomists for standard genome sequencing and annotation.</title>
        <authorList>
            <consortium name="The Broad Institute Genomics Platform"/>
            <consortium name="The Broad Institute Genome Sequencing Center for Infectious Disease"/>
            <person name="Wu L."/>
            <person name="Ma J."/>
        </authorList>
    </citation>
    <scope>NUCLEOTIDE SEQUENCE [LARGE SCALE GENOMIC DNA]</scope>
    <source>
        <strain evidence="3 4">JCM 11117</strain>
    </source>
</reference>
<dbReference type="Gene3D" id="3.40.190.150">
    <property type="entry name" value="Bordetella uptake gene, domain 1"/>
    <property type="match status" value="1"/>
</dbReference>
<feature type="signal peptide" evidence="2">
    <location>
        <begin position="1"/>
        <end position="26"/>
    </location>
</feature>
<evidence type="ECO:0000256" key="2">
    <source>
        <dbReference type="SAM" id="SignalP"/>
    </source>
</evidence>
<dbReference type="PIRSF" id="PIRSF017082">
    <property type="entry name" value="YflP"/>
    <property type="match status" value="1"/>
</dbReference>
<dbReference type="SUPFAM" id="SSF53850">
    <property type="entry name" value="Periplasmic binding protein-like II"/>
    <property type="match status" value="1"/>
</dbReference>
<keyword evidence="4" id="KW-1185">Reference proteome</keyword>
<comment type="similarity">
    <text evidence="1">Belongs to the UPF0065 (bug) family.</text>
</comment>
<dbReference type="Proteomes" id="UP001499967">
    <property type="component" value="Unassembled WGS sequence"/>
</dbReference>
<sequence>MIRSTRRAVLATAAMAALALSGCAGGGESSGGGAAYPEDDITLIVQAAAGGGSDLSARALAAELEPILGVSIVVENRPGAAGSTAMQHVADADPDGYTIGFVPVEVAMLKHLNYDVDPADYDFLGQIMLGPGVLSVPVDSPYQTLEDFVTAAKSQPLAVGTSGAGSIWEAAAMGLAAETGAQLTPVPFDGEAPAIAAVAGGQIDAAVGGGAASSAAYAEKQVRPLAVFHSERHPLMPDIPTAAEAGHALEFGGWGGIYAPKGLPPEVRSTLESAVQQAANSPGFTETISKSGSLPVYRTGEEFTAFVNGEYERFGTLLGQGG</sequence>
<dbReference type="Pfam" id="PF03401">
    <property type="entry name" value="TctC"/>
    <property type="match status" value="1"/>
</dbReference>
<evidence type="ECO:0000313" key="3">
    <source>
        <dbReference type="EMBL" id="GAA0895707.1"/>
    </source>
</evidence>
<name>A0ABN1N6V4_9PSEU</name>
<keyword evidence="2" id="KW-0732">Signal</keyword>